<keyword evidence="2" id="KW-1185">Reference proteome</keyword>
<dbReference type="InParanoid" id="H6BU79"/>
<dbReference type="EMBL" id="JH226132">
    <property type="protein sequence ID" value="EHY55656.1"/>
    <property type="molecule type" value="Genomic_DNA"/>
</dbReference>
<sequence length="63" mass="6644">MEAKTISPKEVVVQMPKETLPHVTASVATSATSITISITASAAYRPTDCTEQSETISASFTDI</sequence>
<accession>H6BU79</accession>
<evidence type="ECO:0000313" key="1">
    <source>
        <dbReference type="EMBL" id="EHY55656.1"/>
    </source>
</evidence>
<evidence type="ECO:0000313" key="2">
    <source>
        <dbReference type="Proteomes" id="UP000007304"/>
    </source>
</evidence>
<proteinExistence type="predicted"/>
<name>H6BU79_EXODN</name>
<dbReference type="Proteomes" id="UP000007304">
    <property type="component" value="Unassembled WGS sequence"/>
</dbReference>
<organism evidence="1 2">
    <name type="scientific">Exophiala dermatitidis (strain ATCC 34100 / CBS 525.76 / NIH/UT8656)</name>
    <name type="common">Black yeast</name>
    <name type="synonym">Wangiella dermatitidis</name>
    <dbReference type="NCBI Taxonomy" id="858893"/>
    <lineage>
        <taxon>Eukaryota</taxon>
        <taxon>Fungi</taxon>
        <taxon>Dikarya</taxon>
        <taxon>Ascomycota</taxon>
        <taxon>Pezizomycotina</taxon>
        <taxon>Eurotiomycetes</taxon>
        <taxon>Chaetothyriomycetidae</taxon>
        <taxon>Chaetothyriales</taxon>
        <taxon>Herpotrichiellaceae</taxon>
        <taxon>Exophiala</taxon>
    </lineage>
</organism>
<dbReference type="RefSeq" id="XP_009156117.1">
    <property type="nucleotide sequence ID" value="XM_009157869.1"/>
</dbReference>
<dbReference type="GeneID" id="20308425"/>
<dbReference type="VEuPathDB" id="FungiDB:HMPREF1120_03786"/>
<gene>
    <name evidence="1" type="ORF">HMPREF1120_03786</name>
</gene>
<reference evidence="1" key="1">
    <citation type="submission" date="2011-07" db="EMBL/GenBank/DDBJ databases">
        <title>The Genome Sequence of Exophiala (Wangiella) dermatitidis NIH/UT8656.</title>
        <authorList>
            <consortium name="The Broad Institute Genome Sequencing Platform"/>
            <person name="Cuomo C."/>
            <person name="Wang Z."/>
            <person name="Hunicke-Smith S."/>
            <person name="Szanislo P.J."/>
            <person name="Earl A."/>
            <person name="Young S.K."/>
            <person name="Zeng Q."/>
            <person name="Gargeya S."/>
            <person name="Fitzgerald M."/>
            <person name="Haas B."/>
            <person name="Abouelleil A."/>
            <person name="Alvarado L."/>
            <person name="Arachchi H.M."/>
            <person name="Berlin A."/>
            <person name="Brown A."/>
            <person name="Chapman S.B."/>
            <person name="Chen Z."/>
            <person name="Dunbar C."/>
            <person name="Freedman E."/>
            <person name="Gearin G."/>
            <person name="Gellesch M."/>
            <person name="Goldberg J."/>
            <person name="Griggs A."/>
            <person name="Gujja S."/>
            <person name="Heiman D."/>
            <person name="Howarth C."/>
            <person name="Larson L."/>
            <person name="Lui A."/>
            <person name="MacDonald P.J.P."/>
            <person name="Montmayeur A."/>
            <person name="Murphy C."/>
            <person name="Neiman D."/>
            <person name="Pearson M."/>
            <person name="Priest M."/>
            <person name="Roberts A."/>
            <person name="Saif S."/>
            <person name="Shea T."/>
            <person name="Shenoy N."/>
            <person name="Sisk P."/>
            <person name="Stolte C."/>
            <person name="Sykes S."/>
            <person name="Wortman J."/>
            <person name="Nusbaum C."/>
            <person name="Birren B."/>
        </authorList>
    </citation>
    <scope>NUCLEOTIDE SEQUENCE</scope>
    <source>
        <strain evidence="1">NIH/UT8656</strain>
    </source>
</reference>
<protein>
    <submittedName>
        <fullName evidence="1">Uncharacterized protein</fullName>
    </submittedName>
</protein>
<dbReference type="AlphaFoldDB" id="H6BU79"/>
<dbReference type="HOGENOM" id="CLU_2885782_0_0_1"/>